<organism evidence="1 2">
    <name type="scientific">Spirosoma montaniterrae</name>
    <dbReference type="NCBI Taxonomy" id="1178516"/>
    <lineage>
        <taxon>Bacteria</taxon>
        <taxon>Pseudomonadati</taxon>
        <taxon>Bacteroidota</taxon>
        <taxon>Cytophagia</taxon>
        <taxon>Cytophagales</taxon>
        <taxon>Cytophagaceae</taxon>
        <taxon>Spirosoma</taxon>
    </lineage>
</organism>
<keyword evidence="2" id="KW-1185">Reference proteome</keyword>
<dbReference type="RefSeq" id="WP_077132024.1">
    <property type="nucleotide sequence ID" value="NZ_CP014263.1"/>
</dbReference>
<proteinExistence type="predicted"/>
<protein>
    <recommendedName>
        <fullName evidence="3">HNH nuclease domain-containing protein</fullName>
    </recommendedName>
</protein>
<dbReference type="Proteomes" id="UP000187941">
    <property type="component" value="Chromosome"/>
</dbReference>
<dbReference type="EMBL" id="CP014263">
    <property type="protein sequence ID" value="AQG80596.1"/>
    <property type="molecule type" value="Genomic_DNA"/>
</dbReference>
<sequence>MIYTYRYLNHSINQFHDNIAYFFEQLFALNLLAFDATVLFRDDFLLLIQSSKVLLRRFETIVPTYHQLTNAEQALVQEAFRNNNDIETICQCGCHPYKYNDLPSGIREPLKDLFMSLWEDYSQFKKVNSAYGTVKNHFDMFVSHNHQDALLCPFCGINILQPSEGLYRDAYDHFIPKAVYPFNSVNFKNLLPICYVCNSNAKRAKDVPFDDTGAQRAITYPYKNQPDRYVEAHIQYESAYDQSDQTLLSDTKTLWHVTLTESGSYTPEMDSWNAIYCIRKRYQDHIGQFERQWWKEMTKRYKRRRHTTFDDFKADILDDYNELSAIPMAILRKAYYSHLFQTPDIDKLIEATVA</sequence>
<dbReference type="AlphaFoldDB" id="A0A1P9WYY2"/>
<gene>
    <name evidence="1" type="ORF">AWR27_15465</name>
</gene>
<accession>A0A1P9WYY2</accession>
<name>A0A1P9WYY2_9BACT</name>
<evidence type="ECO:0000313" key="2">
    <source>
        <dbReference type="Proteomes" id="UP000187941"/>
    </source>
</evidence>
<dbReference type="KEGG" id="smon:AWR27_15465"/>
<reference evidence="1 2" key="1">
    <citation type="submission" date="2016-01" db="EMBL/GenBank/DDBJ databases">
        <authorList>
            <person name="Oliw E.H."/>
        </authorList>
    </citation>
    <scope>NUCLEOTIDE SEQUENCE [LARGE SCALE GENOMIC DNA]</scope>
    <source>
        <strain evidence="1 2">DY10</strain>
    </source>
</reference>
<dbReference type="STRING" id="1178516.AWR27_15465"/>
<evidence type="ECO:0000313" key="1">
    <source>
        <dbReference type="EMBL" id="AQG80596.1"/>
    </source>
</evidence>
<dbReference type="OrthoDB" id="9816185at2"/>
<evidence type="ECO:0008006" key="3">
    <source>
        <dbReference type="Google" id="ProtNLM"/>
    </source>
</evidence>